<dbReference type="PANTHER" id="PTHR33877:SF1">
    <property type="entry name" value="TYPE IV METHYL-DIRECTED RESTRICTION ENZYME ECOKMCRA"/>
    <property type="match status" value="1"/>
</dbReference>
<dbReference type="AlphaFoldDB" id="K0BAK8"/>
<reference evidence="2 3" key="1">
    <citation type="journal article" date="2012" name="J. Bacteriol.">
        <title>Draft Genome Sequence of an Ammonia-Oxidizing Archaeon, "Candidatus Nitrosopumilus koreensis" AR1, from Marine Sediment.</title>
        <authorList>
            <person name="Park S.J."/>
            <person name="Kim J.G."/>
            <person name="Jung M.Y."/>
            <person name="Kim S.J."/>
            <person name="Cha I.T."/>
            <person name="Kwon K."/>
            <person name="Lee J.H."/>
            <person name="Rhee S.K."/>
        </authorList>
    </citation>
    <scope>NUCLEOTIDE SEQUENCE [LARGE SCALE GENOMIC DNA]</scope>
    <source>
        <strain evidence="2 3">AR1</strain>
    </source>
</reference>
<evidence type="ECO:0000313" key="2">
    <source>
        <dbReference type="EMBL" id="AFS81466.1"/>
    </source>
</evidence>
<dbReference type="Pfam" id="PF01844">
    <property type="entry name" value="HNH"/>
    <property type="match status" value="1"/>
</dbReference>
<dbReference type="GeneID" id="13724446"/>
<dbReference type="RefSeq" id="WP_014963845.1">
    <property type="nucleotide sequence ID" value="NC_018655.1"/>
</dbReference>
<dbReference type="STRING" id="1229908.NKOR_08025"/>
<dbReference type="GO" id="GO:0008270">
    <property type="term" value="F:zinc ion binding"/>
    <property type="evidence" value="ECO:0007669"/>
    <property type="project" value="InterPro"/>
</dbReference>
<dbReference type="GO" id="GO:0003676">
    <property type="term" value="F:nucleic acid binding"/>
    <property type="evidence" value="ECO:0007669"/>
    <property type="project" value="InterPro"/>
</dbReference>
<dbReference type="PANTHER" id="PTHR33877">
    <property type="entry name" value="SLL1193 PROTEIN"/>
    <property type="match status" value="1"/>
</dbReference>
<keyword evidence="2" id="KW-0540">Nuclease</keyword>
<feature type="domain" description="HNH nuclease" evidence="1">
    <location>
        <begin position="170"/>
        <end position="221"/>
    </location>
</feature>
<protein>
    <submittedName>
        <fullName evidence="2">HNH endonuclease</fullName>
    </submittedName>
</protein>
<dbReference type="Proteomes" id="UP000006101">
    <property type="component" value="Chromosome"/>
</dbReference>
<dbReference type="GO" id="GO:0004519">
    <property type="term" value="F:endonuclease activity"/>
    <property type="evidence" value="ECO:0007669"/>
    <property type="project" value="UniProtKB-KW"/>
</dbReference>
<gene>
    <name evidence="2" type="ORF">NKOR_08025</name>
</gene>
<keyword evidence="2" id="KW-0255">Endonuclease</keyword>
<keyword evidence="2" id="KW-0378">Hydrolase</keyword>
<evidence type="ECO:0000313" key="3">
    <source>
        <dbReference type="Proteomes" id="UP000006101"/>
    </source>
</evidence>
<dbReference type="InterPro" id="IPR003615">
    <property type="entry name" value="HNH_nuc"/>
</dbReference>
<dbReference type="HOGENOM" id="CLU_104510_0_0_2"/>
<dbReference type="PATRIC" id="fig|1229908.8.peg.1741"/>
<dbReference type="InterPro" id="IPR052892">
    <property type="entry name" value="NA-targeting_endonuclease"/>
</dbReference>
<organism evidence="2 3">
    <name type="scientific">Candidatus Nitrosopumilus koreensis AR1</name>
    <dbReference type="NCBI Taxonomy" id="1229908"/>
    <lineage>
        <taxon>Archaea</taxon>
        <taxon>Nitrososphaerota</taxon>
        <taxon>Nitrososphaeria</taxon>
        <taxon>Nitrosopumilales</taxon>
        <taxon>Nitrosopumilaceae</taxon>
        <taxon>Nitrosopumilus</taxon>
    </lineage>
</organism>
<keyword evidence="3" id="KW-1185">Reference proteome</keyword>
<proteinExistence type="predicted"/>
<accession>K0BAK8</accession>
<evidence type="ECO:0000259" key="1">
    <source>
        <dbReference type="SMART" id="SM00507"/>
    </source>
</evidence>
<dbReference type="KEGG" id="nkr:NKOR_08025"/>
<sequence length="228" mass="26175">MSTDIIDYDEMVKRENGIHLQHGMNFEIGGTYSVILMSQAPNAPYQDELKDNGLTLIYEGHDVPKNWGVKNPKSVDQPETSRIGTLTRNGKFHYAAQNFKKGRRDAEKVRVYEKIKPGIWAYNGVFNLTDSWTESDGNRNVFKFRLEATTEEVESRKQTKLDNRRIIPTKIKQEVWKRDEGKCVKCGSKENLHFDHVIPHSKGGTSITAENIQILCAKHNLEKRDNIV</sequence>
<dbReference type="SMART" id="SM00507">
    <property type="entry name" value="HNHc"/>
    <property type="match status" value="1"/>
</dbReference>
<dbReference type="Gene3D" id="1.10.30.50">
    <property type="match status" value="1"/>
</dbReference>
<dbReference type="EMBL" id="CP003842">
    <property type="protein sequence ID" value="AFS81466.1"/>
    <property type="molecule type" value="Genomic_DNA"/>
</dbReference>
<dbReference type="InterPro" id="IPR002711">
    <property type="entry name" value="HNH"/>
</dbReference>
<name>K0BAK8_9ARCH</name>